<evidence type="ECO:0000259" key="1">
    <source>
        <dbReference type="Pfam" id="PF03732"/>
    </source>
</evidence>
<dbReference type="EMBL" id="CBTN010000185">
    <property type="protein sequence ID" value="CDH61381.1"/>
    <property type="molecule type" value="Genomic_DNA"/>
</dbReference>
<protein>
    <recommendedName>
        <fullName evidence="1">Retrotransposon gag domain-containing protein</fullName>
    </recommendedName>
</protein>
<sequence length="138" mass="15988">MAQDSSKMMMATMQAMVEQMKLQQEQLITLQQQVVRSKPKIKPVQPDLFRGARSSSVVEAWLHTVDKYCDCFADMDDHDRVTYASTLLRDSAATWWRHLETSLDLDDGSNMTPKSWRDFQAAFRAEFKPRNSAVWNLI</sequence>
<feature type="domain" description="Retrotransposon gag" evidence="1">
    <location>
        <begin position="83"/>
        <end position="130"/>
    </location>
</feature>
<evidence type="ECO:0000313" key="2">
    <source>
        <dbReference type="EMBL" id="CDH61381.1"/>
    </source>
</evidence>
<evidence type="ECO:0000313" key="3">
    <source>
        <dbReference type="Proteomes" id="UP000027586"/>
    </source>
</evidence>
<dbReference type="AlphaFoldDB" id="A0A068SIV2"/>
<dbReference type="Pfam" id="PF03732">
    <property type="entry name" value="Retrotrans_gag"/>
    <property type="match status" value="1"/>
</dbReference>
<dbReference type="InterPro" id="IPR005162">
    <property type="entry name" value="Retrotrans_gag_dom"/>
</dbReference>
<dbReference type="OrthoDB" id="2250058at2759"/>
<gene>
    <name evidence="2" type="ORF">LCOR_12157.1</name>
</gene>
<name>A0A068SIV2_9FUNG</name>
<dbReference type="VEuPathDB" id="FungiDB:LCOR_12157.1"/>
<reference evidence="2" key="1">
    <citation type="submission" date="2013-08" db="EMBL/GenBank/DDBJ databases">
        <title>Gene expansion shapes genome architecture in the human pathogen Lichtheimia corymbifera: an evolutionary genomics analysis in the ancient terrestrial Mucorales (Mucoromycotina).</title>
        <authorList>
            <person name="Schwartze V.U."/>
            <person name="Winter S."/>
            <person name="Shelest E."/>
            <person name="Marcet-Houben M."/>
            <person name="Horn F."/>
            <person name="Wehner S."/>
            <person name="Hoffmann K."/>
            <person name="Riege K."/>
            <person name="Sammeth M."/>
            <person name="Nowrousian M."/>
            <person name="Valiante V."/>
            <person name="Linde J."/>
            <person name="Jacobsen I.D."/>
            <person name="Marz M."/>
            <person name="Brakhage A.A."/>
            <person name="Gabaldon T."/>
            <person name="Bocker S."/>
            <person name="Voigt K."/>
        </authorList>
    </citation>
    <scope>NUCLEOTIDE SEQUENCE [LARGE SCALE GENOMIC DNA]</scope>
    <source>
        <strain evidence="2">FSU 9682</strain>
    </source>
</reference>
<organism evidence="2 3">
    <name type="scientific">Lichtheimia corymbifera JMRC:FSU:9682</name>
    <dbReference type="NCBI Taxonomy" id="1263082"/>
    <lineage>
        <taxon>Eukaryota</taxon>
        <taxon>Fungi</taxon>
        <taxon>Fungi incertae sedis</taxon>
        <taxon>Mucoromycota</taxon>
        <taxon>Mucoromycotina</taxon>
        <taxon>Mucoromycetes</taxon>
        <taxon>Mucorales</taxon>
        <taxon>Lichtheimiaceae</taxon>
        <taxon>Lichtheimia</taxon>
    </lineage>
</organism>
<proteinExistence type="predicted"/>
<accession>A0A068SIV2</accession>
<comment type="caution">
    <text evidence="2">The sequence shown here is derived from an EMBL/GenBank/DDBJ whole genome shotgun (WGS) entry which is preliminary data.</text>
</comment>
<dbReference type="Proteomes" id="UP000027586">
    <property type="component" value="Unassembled WGS sequence"/>
</dbReference>
<keyword evidence="3" id="KW-1185">Reference proteome</keyword>